<organism evidence="1 2">
    <name type="scientific">Heterorhabditis bacteriophora</name>
    <name type="common">Entomopathogenic nematode worm</name>
    <dbReference type="NCBI Taxonomy" id="37862"/>
    <lineage>
        <taxon>Eukaryota</taxon>
        <taxon>Metazoa</taxon>
        <taxon>Ecdysozoa</taxon>
        <taxon>Nematoda</taxon>
        <taxon>Chromadorea</taxon>
        <taxon>Rhabditida</taxon>
        <taxon>Rhabditina</taxon>
        <taxon>Rhabditomorpha</taxon>
        <taxon>Strongyloidea</taxon>
        <taxon>Heterorhabditidae</taxon>
        <taxon>Heterorhabditis</taxon>
    </lineage>
</organism>
<protein>
    <submittedName>
        <fullName evidence="2">Uncharacterized protein</fullName>
    </submittedName>
</protein>
<dbReference type="WBParaSite" id="Hba_13350">
    <property type="protein sequence ID" value="Hba_13350"/>
    <property type="gene ID" value="Hba_13350"/>
</dbReference>
<dbReference type="AlphaFoldDB" id="A0A1I7X7I0"/>
<accession>A0A1I7X7I0</accession>
<evidence type="ECO:0000313" key="1">
    <source>
        <dbReference type="Proteomes" id="UP000095283"/>
    </source>
</evidence>
<proteinExistence type="predicted"/>
<reference evidence="2" key="1">
    <citation type="submission" date="2016-11" db="UniProtKB">
        <authorList>
            <consortium name="WormBaseParasite"/>
        </authorList>
    </citation>
    <scope>IDENTIFICATION</scope>
</reference>
<sequence length="317" mass="37631">MKENKISEECDMWVAMMPIRSAEYRYVTYVSPCNQELAHSKIVTVLLNGSCKALYGTRIQVRLNLITETKYQYYFTKYMKLESVLESAKALLRFSKDKSWQQLVKEQVESIGKPYCERLSAKEIDKSPMSYRDIYRVNRSRSVDLSFLSREKYLSRWSRENTPTDCLERYTRNIRRSYTPVREVSGIEMPTNNRITSDFSPNSSIVQLLQRVEDTRHPLTSHRSRTPLAMVTTPYHTNIHYRSEEQPFRKYDVFGLRTWSYPIYNYLSTFLSTSNSFKGRSSSPWYCSYYGNSGLRHFNSYRPNIYTPKTAIWTRYY</sequence>
<keyword evidence="1" id="KW-1185">Reference proteome</keyword>
<evidence type="ECO:0000313" key="2">
    <source>
        <dbReference type="WBParaSite" id="Hba_13350"/>
    </source>
</evidence>
<dbReference type="Proteomes" id="UP000095283">
    <property type="component" value="Unplaced"/>
</dbReference>
<name>A0A1I7X7I0_HETBA</name>